<dbReference type="EMBL" id="FNXT01001270">
    <property type="protein sequence ID" value="SZX76942.1"/>
    <property type="molecule type" value="Genomic_DNA"/>
</dbReference>
<evidence type="ECO:0000313" key="2">
    <source>
        <dbReference type="Proteomes" id="UP000256970"/>
    </source>
</evidence>
<dbReference type="AlphaFoldDB" id="A0A383WI98"/>
<name>A0A383WI98_TETOB</name>
<proteinExistence type="predicted"/>
<dbReference type="Proteomes" id="UP000256970">
    <property type="component" value="Unassembled WGS sequence"/>
</dbReference>
<protein>
    <submittedName>
        <fullName evidence="1">Uncharacterized protein</fullName>
    </submittedName>
</protein>
<dbReference type="PANTHER" id="PTHR34966">
    <property type="entry name" value="OSJNBA0043L24.15 PROTEIN"/>
    <property type="match status" value="1"/>
</dbReference>
<organism evidence="1 2">
    <name type="scientific">Tetradesmus obliquus</name>
    <name type="common">Green alga</name>
    <name type="synonym">Acutodesmus obliquus</name>
    <dbReference type="NCBI Taxonomy" id="3088"/>
    <lineage>
        <taxon>Eukaryota</taxon>
        <taxon>Viridiplantae</taxon>
        <taxon>Chlorophyta</taxon>
        <taxon>core chlorophytes</taxon>
        <taxon>Chlorophyceae</taxon>
        <taxon>CS clade</taxon>
        <taxon>Sphaeropleales</taxon>
        <taxon>Scenedesmaceae</taxon>
        <taxon>Tetradesmus</taxon>
    </lineage>
</organism>
<accession>A0A383WI98</accession>
<keyword evidence="2" id="KW-1185">Reference proteome</keyword>
<gene>
    <name evidence="1" type="ORF">BQ4739_LOCUS17305</name>
</gene>
<reference evidence="1 2" key="1">
    <citation type="submission" date="2016-10" db="EMBL/GenBank/DDBJ databases">
        <authorList>
            <person name="Cai Z."/>
        </authorList>
    </citation>
    <scope>NUCLEOTIDE SEQUENCE [LARGE SCALE GENOMIC DNA]</scope>
</reference>
<dbReference type="PANTHER" id="PTHR34966:SF1">
    <property type="entry name" value="OS04G0508100 PROTEIN"/>
    <property type="match status" value="1"/>
</dbReference>
<sequence length="92" mass="10947">MAFIKRLMDHLLNQVLVETLANSRWFQRFAVYTHKLSKEAAEKSKDHSKVLDEHVSTVMDKAKQFTSKMREDFARELKQLQEAEAQQRHMKK</sequence>
<evidence type="ECO:0000313" key="1">
    <source>
        <dbReference type="EMBL" id="SZX76942.1"/>
    </source>
</evidence>